<dbReference type="CDD" id="cd00408">
    <property type="entry name" value="DHDPS-like"/>
    <property type="match status" value="1"/>
</dbReference>
<evidence type="ECO:0000256" key="4">
    <source>
        <dbReference type="PIRSR" id="PIRSR001365-2"/>
    </source>
</evidence>
<dbReference type="SMART" id="SM01130">
    <property type="entry name" value="DHDPS"/>
    <property type="match status" value="1"/>
</dbReference>
<feature type="active site" description="Proton donor/acceptor" evidence="3">
    <location>
        <position position="135"/>
    </location>
</feature>
<evidence type="ECO:0000256" key="2">
    <source>
        <dbReference type="PIRNR" id="PIRNR001365"/>
    </source>
</evidence>
<accession>A0A7Y9I5J8</accession>
<dbReference type="RefSeq" id="WP_179750306.1">
    <property type="nucleotide sequence ID" value="NZ_JACCBU010000001.1"/>
</dbReference>
<keyword evidence="1 2" id="KW-0456">Lyase</keyword>
<keyword evidence="6" id="KW-1185">Reference proteome</keyword>
<protein>
    <submittedName>
        <fullName evidence="5">Dihydrodipicolinate synthase/N-acetylneuraminate lyase</fullName>
    </submittedName>
</protein>
<organism evidence="5 6">
    <name type="scientific">Microlunatus parietis</name>
    <dbReference type="NCBI Taxonomy" id="682979"/>
    <lineage>
        <taxon>Bacteria</taxon>
        <taxon>Bacillati</taxon>
        <taxon>Actinomycetota</taxon>
        <taxon>Actinomycetes</taxon>
        <taxon>Propionibacteriales</taxon>
        <taxon>Propionibacteriaceae</taxon>
        <taxon>Microlunatus</taxon>
    </lineage>
</organism>
<feature type="binding site" evidence="4">
    <location>
        <position position="49"/>
    </location>
    <ligand>
        <name>pyruvate</name>
        <dbReference type="ChEBI" id="CHEBI:15361"/>
    </ligand>
</feature>
<gene>
    <name evidence="5" type="ORF">BKA15_002003</name>
</gene>
<dbReference type="SUPFAM" id="SSF51569">
    <property type="entry name" value="Aldolase"/>
    <property type="match status" value="1"/>
</dbReference>
<feature type="active site" description="Schiff-base intermediate with substrate" evidence="3">
    <location>
        <position position="159"/>
    </location>
</feature>
<dbReference type="InterPro" id="IPR002220">
    <property type="entry name" value="DapA-like"/>
</dbReference>
<dbReference type="AlphaFoldDB" id="A0A7Y9I5J8"/>
<dbReference type="GO" id="GO:0008840">
    <property type="term" value="F:4-hydroxy-tetrahydrodipicolinate synthase activity"/>
    <property type="evidence" value="ECO:0007669"/>
    <property type="project" value="TreeGrafter"/>
</dbReference>
<evidence type="ECO:0000313" key="6">
    <source>
        <dbReference type="Proteomes" id="UP000569914"/>
    </source>
</evidence>
<dbReference type="PIRSF" id="PIRSF001365">
    <property type="entry name" value="DHDPS"/>
    <property type="match status" value="1"/>
</dbReference>
<dbReference type="PANTHER" id="PTHR12128:SF19">
    <property type="entry name" value="5-DEHYDRO-4-DEOXYGLUCARATE DEHYDRATASE 2-RELATED"/>
    <property type="match status" value="1"/>
</dbReference>
<evidence type="ECO:0000256" key="3">
    <source>
        <dbReference type="PIRSR" id="PIRSR001365-1"/>
    </source>
</evidence>
<dbReference type="Gene3D" id="3.20.20.70">
    <property type="entry name" value="Aldolase class I"/>
    <property type="match status" value="1"/>
</dbReference>
<proteinExistence type="inferred from homology"/>
<dbReference type="InterPro" id="IPR013785">
    <property type="entry name" value="Aldolase_TIM"/>
</dbReference>
<evidence type="ECO:0000313" key="5">
    <source>
        <dbReference type="EMBL" id="NYE70674.1"/>
    </source>
</evidence>
<dbReference type="Proteomes" id="UP000569914">
    <property type="component" value="Unassembled WGS sequence"/>
</dbReference>
<sequence length="306" mass="32218">MNPQAFAGITTMIITPYADDGTVAPEIATELARRVDAAGIDVIAALGNTAEMQQLDAAERTIMLRAVAAGRQRAQLLAGVSGSVGDVIMTAAEAADLGYHAIMVHEPADPFGDSADVAGYYERIADRSPLPAVLYLRSPRLALGDLGRLAGHPGIAAVKYARDDLLGLSTLLNGPTSADCVWVNGLAESRVPAFAALGITGFTTGIGNVRPELCVAVRDAVINNDLPRLYALLDLVRSVEVLRAAGNNRCNVSVLKELLRLDGLPAGGVRPPHAPLDDPARTRLQDAWRAWTPDRLRALGVAVPTP</sequence>
<dbReference type="EMBL" id="JACCBU010000001">
    <property type="protein sequence ID" value="NYE70674.1"/>
    <property type="molecule type" value="Genomic_DNA"/>
</dbReference>
<reference evidence="5 6" key="1">
    <citation type="submission" date="2020-07" db="EMBL/GenBank/DDBJ databases">
        <title>Sequencing the genomes of 1000 actinobacteria strains.</title>
        <authorList>
            <person name="Klenk H.-P."/>
        </authorList>
    </citation>
    <scope>NUCLEOTIDE SEQUENCE [LARGE SCALE GENOMIC DNA]</scope>
    <source>
        <strain evidence="5 6">DSM 22083</strain>
    </source>
</reference>
<comment type="similarity">
    <text evidence="2">Belongs to the DapA family.</text>
</comment>
<comment type="caution">
    <text evidence="5">The sequence shown here is derived from an EMBL/GenBank/DDBJ whole genome shotgun (WGS) entry which is preliminary data.</text>
</comment>
<name>A0A7Y9I5J8_9ACTN</name>
<evidence type="ECO:0000256" key="1">
    <source>
        <dbReference type="ARBA" id="ARBA00023239"/>
    </source>
</evidence>
<dbReference type="PANTHER" id="PTHR12128">
    <property type="entry name" value="DIHYDRODIPICOLINATE SYNTHASE"/>
    <property type="match status" value="1"/>
</dbReference>
<dbReference type="Pfam" id="PF00701">
    <property type="entry name" value="DHDPS"/>
    <property type="match status" value="1"/>
</dbReference>